<feature type="transmembrane region" description="Helical" evidence="1">
    <location>
        <begin position="26"/>
        <end position="42"/>
    </location>
</feature>
<dbReference type="EMBL" id="JMPR01000036">
    <property type="protein sequence ID" value="KFD18722.1"/>
    <property type="molecule type" value="Genomic_DNA"/>
</dbReference>
<gene>
    <name evidence="2" type="ORF">GTPT_2359</name>
</gene>
<proteinExistence type="predicted"/>
<reference evidence="2 3" key="1">
    <citation type="submission" date="2014-05" db="EMBL/GenBank/DDBJ databases">
        <title>ATOL: Assembling a taxonomically balanced genome-scale reconstruction of the evolutionary history of the Enterobacteriaceae.</title>
        <authorList>
            <person name="Plunkett G.III."/>
            <person name="Neeno-Eckwall E.C."/>
            <person name="Glasner J.D."/>
            <person name="Perna N.T."/>
        </authorList>
    </citation>
    <scope>NUCLEOTIDE SEQUENCE [LARGE SCALE GENOMIC DNA]</scope>
    <source>
        <strain evidence="2 3">ATCC 33301</strain>
    </source>
</reference>
<accession>A0A085JE26</accession>
<evidence type="ECO:0000256" key="1">
    <source>
        <dbReference type="SAM" id="Phobius"/>
    </source>
</evidence>
<protein>
    <submittedName>
        <fullName evidence="2">Uncharacterized protein</fullName>
    </submittedName>
</protein>
<dbReference type="AlphaFoldDB" id="A0A085JE26"/>
<keyword evidence="1" id="KW-0472">Membrane</keyword>
<sequence length="43" mass="5222">MWLIIHPLIRSRIYSVRFWHPMLPDFSVFILCVFSSFGLLNLR</sequence>
<comment type="caution">
    <text evidence="2">The sequence shown here is derived from an EMBL/GenBank/DDBJ whole genome shotgun (WGS) entry which is preliminary data.</text>
</comment>
<keyword evidence="1" id="KW-0812">Transmembrane</keyword>
<name>A0A085JE26_9GAMM</name>
<dbReference type="eggNOG" id="ENOG5031QQ1">
    <property type="taxonomic scope" value="Bacteria"/>
</dbReference>
<evidence type="ECO:0000313" key="3">
    <source>
        <dbReference type="Proteomes" id="UP000028602"/>
    </source>
</evidence>
<organism evidence="2 3">
    <name type="scientific">Tatumella ptyseos ATCC 33301</name>
    <dbReference type="NCBI Taxonomy" id="1005995"/>
    <lineage>
        <taxon>Bacteria</taxon>
        <taxon>Pseudomonadati</taxon>
        <taxon>Pseudomonadota</taxon>
        <taxon>Gammaproteobacteria</taxon>
        <taxon>Enterobacterales</taxon>
        <taxon>Erwiniaceae</taxon>
        <taxon>Tatumella</taxon>
    </lineage>
</organism>
<keyword evidence="3" id="KW-1185">Reference proteome</keyword>
<evidence type="ECO:0000313" key="2">
    <source>
        <dbReference type="EMBL" id="KFD18722.1"/>
    </source>
</evidence>
<keyword evidence="1" id="KW-1133">Transmembrane helix</keyword>
<dbReference type="Proteomes" id="UP000028602">
    <property type="component" value="Unassembled WGS sequence"/>
</dbReference>